<evidence type="ECO:0000313" key="2">
    <source>
        <dbReference type="Proteomes" id="UP001447188"/>
    </source>
</evidence>
<dbReference type="Proteomes" id="UP001447188">
    <property type="component" value="Unassembled WGS sequence"/>
</dbReference>
<protein>
    <submittedName>
        <fullName evidence="1">Uncharacterized protein</fullName>
    </submittedName>
</protein>
<comment type="caution">
    <text evidence="1">The sequence shown here is derived from an EMBL/GenBank/DDBJ whole genome shotgun (WGS) entry which is preliminary data.</text>
</comment>
<sequence length="284" mass="31286">MSSSSTAMTAHAASTKKIANYTQSISTGVTNLLTEIGRVSASAAPASASGTDAAILLQLQALTGQIVGLVNRMDEVQRMVGGLEKRLDDMASSSSDIRWELAKANHIPVSENLFSDEYVRENLCKAFGLRNDRHETLDEFIGVGAEIIENVTLNGIHAETLALIRIKKTSQRELACKAAGPPTVKTREAAEIHNKKARAHNKQSRSFRSPIIPIHDSRNIPVKGFPTTFGTLTSPLYQANILYFLREYEQDVGTDCLGQWFEFVGVDTEHAFEALEYEAYIWLE</sequence>
<name>A0ABR3GHM6_9PEZI</name>
<accession>A0ABR3GHM6</accession>
<organism evidence="1 2">
    <name type="scientific">Discina gigas</name>
    <dbReference type="NCBI Taxonomy" id="1032678"/>
    <lineage>
        <taxon>Eukaryota</taxon>
        <taxon>Fungi</taxon>
        <taxon>Dikarya</taxon>
        <taxon>Ascomycota</taxon>
        <taxon>Pezizomycotina</taxon>
        <taxon>Pezizomycetes</taxon>
        <taxon>Pezizales</taxon>
        <taxon>Discinaceae</taxon>
        <taxon>Discina</taxon>
    </lineage>
</organism>
<proteinExistence type="predicted"/>
<keyword evidence="2" id="KW-1185">Reference proteome</keyword>
<gene>
    <name evidence="1" type="ORF">Q9L58_005642</name>
</gene>
<dbReference type="EMBL" id="JBBBZM010000070">
    <property type="protein sequence ID" value="KAL0635434.1"/>
    <property type="molecule type" value="Genomic_DNA"/>
</dbReference>
<evidence type="ECO:0000313" key="1">
    <source>
        <dbReference type="EMBL" id="KAL0635434.1"/>
    </source>
</evidence>
<reference evidence="1 2" key="1">
    <citation type="submission" date="2024-02" db="EMBL/GenBank/DDBJ databases">
        <title>Discinaceae phylogenomics.</title>
        <authorList>
            <person name="Dirks A.C."/>
            <person name="James T.Y."/>
        </authorList>
    </citation>
    <scope>NUCLEOTIDE SEQUENCE [LARGE SCALE GENOMIC DNA]</scope>
    <source>
        <strain evidence="1 2">ACD0624</strain>
    </source>
</reference>